<gene>
    <name evidence="1" type="ORF">VB738_13555</name>
</gene>
<protein>
    <submittedName>
        <fullName evidence="1">Uncharacterized protein</fullName>
    </submittedName>
</protein>
<proteinExistence type="predicted"/>
<dbReference type="InterPro" id="IPR049245">
    <property type="entry name" value="DUF6880"/>
</dbReference>
<comment type="caution">
    <text evidence="1">The sequence shown here is derived from an EMBL/GenBank/DDBJ whole genome shotgun (WGS) entry which is preliminary data.</text>
</comment>
<sequence length="446" mass="48097">MASKRSLNARNLEALGAAALAELLMEVSSGQAVIQRRLRLALAAAEGAGDAAQEVRKRLAAIDRARTFVSSARRPALRSDLEAQLGAITGPIAAEDPRGACELLLRFLEISGGVLGRCSDSTGAVIGVFERAAGQLGPLALAARLAPEALAEHAAELLLENDHGQFDGLVPALQEALGDAGLQRLEGCCRDGGARDGSRLLLQIAEVRGDGEGYRGQFSAADLRRRPIAADVARVLLANGRAAEALEILDGAEPELPGRLDGAWQERRMAALEALDRPAEAQEMRWQWFCRTLSIPHLRAFLGRLAAFEDGEAEEGALRVAEQHPNRLLALEFLVGWGALPRAARLVLDQATAWDGEAYAIHSAAAERLSADHPLAATLLLRPMVWGALAMGRSSRYRHAAEHLRHCDRLADRIDDWQGHPDHAAFVGRLQEGFGGRWGFWRLVES</sequence>
<dbReference type="Proteomes" id="UP001304461">
    <property type="component" value="Unassembled WGS sequence"/>
</dbReference>
<reference evidence="1 2" key="1">
    <citation type="submission" date="2023-12" db="EMBL/GenBank/DDBJ databases">
        <title>Baltic Sea Cyanobacteria.</title>
        <authorList>
            <person name="Delbaje E."/>
            <person name="Fewer D.P."/>
            <person name="Shishido T.K."/>
        </authorList>
    </citation>
    <scope>NUCLEOTIDE SEQUENCE [LARGE SCALE GENOMIC DNA]</scope>
    <source>
        <strain evidence="1 2">UHCC 0139</strain>
    </source>
</reference>
<organism evidence="1 2">
    <name type="scientific">Cyanobium gracile UHCC 0139</name>
    <dbReference type="NCBI Taxonomy" id="3110308"/>
    <lineage>
        <taxon>Bacteria</taxon>
        <taxon>Bacillati</taxon>
        <taxon>Cyanobacteriota</taxon>
        <taxon>Cyanophyceae</taxon>
        <taxon>Synechococcales</taxon>
        <taxon>Prochlorococcaceae</taxon>
        <taxon>Cyanobium</taxon>
    </lineage>
</organism>
<keyword evidence="2" id="KW-1185">Reference proteome</keyword>
<accession>A0ABU5RWW5</accession>
<evidence type="ECO:0000313" key="2">
    <source>
        <dbReference type="Proteomes" id="UP001304461"/>
    </source>
</evidence>
<dbReference type="EMBL" id="JAYGHX010000009">
    <property type="protein sequence ID" value="MEA5392283.1"/>
    <property type="molecule type" value="Genomic_DNA"/>
</dbReference>
<dbReference type="RefSeq" id="WP_323306239.1">
    <property type="nucleotide sequence ID" value="NZ_JAYGHX010000009.1"/>
</dbReference>
<evidence type="ECO:0000313" key="1">
    <source>
        <dbReference type="EMBL" id="MEA5392283.1"/>
    </source>
</evidence>
<dbReference type="Pfam" id="PF21810">
    <property type="entry name" value="DUF6880"/>
    <property type="match status" value="2"/>
</dbReference>
<name>A0ABU5RWW5_9CYAN</name>